<dbReference type="Pfam" id="PF11236">
    <property type="entry name" value="DUF3037"/>
    <property type="match status" value="1"/>
</dbReference>
<reference evidence="2 3" key="1">
    <citation type="submission" date="2020-09" db="EMBL/GenBank/DDBJ databases">
        <title>Actinomycete isolated from the Camponotus japonicus Mayr.</title>
        <authorList>
            <person name="Gong X."/>
        </authorList>
    </citation>
    <scope>NUCLEOTIDE SEQUENCE [LARGE SCALE GENOMIC DNA]</scope>
    <source>
        <strain evidence="2 3">2C-HV3</strain>
    </source>
</reference>
<evidence type="ECO:0000313" key="3">
    <source>
        <dbReference type="Proteomes" id="UP000653231"/>
    </source>
</evidence>
<accession>A0ABR8LEH7</accession>
<gene>
    <name evidence="2" type="ORF">IEQ31_34320</name>
</gene>
<name>A0ABR8LEH7_9ACTN</name>
<dbReference type="Pfam" id="PF20613">
    <property type="entry name" value="HipA_2"/>
    <property type="match status" value="1"/>
</dbReference>
<dbReference type="EMBL" id="JACXRZ010000044">
    <property type="protein sequence ID" value="MBD3148219.1"/>
    <property type="molecule type" value="Genomic_DNA"/>
</dbReference>
<proteinExistence type="predicted"/>
<feature type="domain" description="HipA-like kinase" evidence="1">
    <location>
        <begin position="14"/>
        <end position="241"/>
    </location>
</feature>
<dbReference type="Proteomes" id="UP000653231">
    <property type="component" value="Unassembled WGS sequence"/>
</dbReference>
<sequence>MLEQITATRYVAPLREGGSLPGVVEADDLGTYVVKFRGAGQGRRVLVAEIICAELARRLGFATPELKVIDLDPQLGVREPDEEIQDLLTASAGHNLAIDFLPGALGFDPLAWEPDAEFASRVLWFDAFVHNVDRSWRNPNLLVWHGGVWLIDHGAALWFHHNWPTADPRRRFDGRDHVLAPFATELGQADADLAGLVTRPLLDEVTALVPDEWLEGEPGFADAQAVRRAYAEHLLARVAGPRDWLPDPASNTAAAPAPRRAAERDDRRFLACGARGRPMSDLDVYEYAVIRVVPSVERGELVNAGVILYCQPRGYLCARVELDEARLLALSVPIDLPGVRLALAAYERACGEEAGPLRGEPLGARFRWLTAPRSTVVQTGPVHAGLTGDPAAELDHLLTRLVRPAQAGLNA</sequence>
<protein>
    <submittedName>
        <fullName evidence="2">DUF3037 domain-containing protein</fullName>
    </submittedName>
</protein>
<evidence type="ECO:0000313" key="2">
    <source>
        <dbReference type="EMBL" id="MBD3148219.1"/>
    </source>
</evidence>
<comment type="caution">
    <text evidence="2">The sequence shown here is derived from an EMBL/GenBank/DDBJ whole genome shotgun (WGS) entry which is preliminary data.</text>
</comment>
<dbReference type="InterPro" id="IPR046748">
    <property type="entry name" value="HipA_2"/>
</dbReference>
<organism evidence="2 3">
    <name type="scientific">Microbispora bryophytorum subsp. camponoti</name>
    <dbReference type="NCBI Taxonomy" id="1677852"/>
    <lineage>
        <taxon>Bacteria</taxon>
        <taxon>Bacillati</taxon>
        <taxon>Actinomycetota</taxon>
        <taxon>Actinomycetes</taxon>
        <taxon>Streptosporangiales</taxon>
        <taxon>Streptosporangiaceae</taxon>
        <taxon>Microbispora</taxon>
    </lineage>
</organism>
<keyword evidence="3" id="KW-1185">Reference proteome</keyword>
<dbReference type="InterPro" id="IPR021398">
    <property type="entry name" value="DUF3037"/>
</dbReference>
<evidence type="ECO:0000259" key="1">
    <source>
        <dbReference type="Pfam" id="PF20613"/>
    </source>
</evidence>